<dbReference type="GeneID" id="113107477"/>
<keyword evidence="2" id="KW-1133">Transmembrane helix</keyword>
<dbReference type="RefSeq" id="XP_026125812.1">
    <property type="nucleotide sequence ID" value="XM_026270027.1"/>
</dbReference>
<gene>
    <name evidence="6" type="primary">LOC113107477</name>
</gene>
<evidence type="ECO:0000256" key="1">
    <source>
        <dbReference type="ARBA" id="ARBA00023319"/>
    </source>
</evidence>
<dbReference type="Gene3D" id="2.60.40.10">
    <property type="entry name" value="Immunoglobulins"/>
    <property type="match status" value="1"/>
</dbReference>
<name>A0A6P6PYG2_CARAU</name>
<feature type="domain" description="Ig-like" evidence="4">
    <location>
        <begin position="25"/>
        <end position="110"/>
    </location>
</feature>
<evidence type="ECO:0000259" key="4">
    <source>
        <dbReference type="PROSITE" id="PS50835"/>
    </source>
</evidence>
<feature type="signal peptide" evidence="3">
    <location>
        <begin position="1"/>
        <end position="21"/>
    </location>
</feature>
<organism evidence="5 6">
    <name type="scientific">Carassius auratus</name>
    <name type="common">Goldfish</name>
    <dbReference type="NCBI Taxonomy" id="7957"/>
    <lineage>
        <taxon>Eukaryota</taxon>
        <taxon>Metazoa</taxon>
        <taxon>Chordata</taxon>
        <taxon>Craniata</taxon>
        <taxon>Vertebrata</taxon>
        <taxon>Euteleostomi</taxon>
        <taxon>Actinopterygii</taxon>
        <taxon>Neopterygii</taxon>
        <taxon>Teleostei</taxon>
        <taxon>Ostariophysi</taxon>
        <taxon>Cypriniformes</taxon>
        <taxon>Cyprinidae</taxon>
        <taxon>Cyprininae</taxon>
        <taxon>Carassius</taxon>
    </lineage>
</organism>
<keyword evidence="1" id="KW-0393">Immunoglobulin domain</keyword>
<dbReference type="PROSITE" id="PS50835">
    <property type="entry name" value="IG_LIKE"/>
    <property type="match status" value="1"/>
</dbReference>
<dbReference type="InterPro" id="IPR013783">
    <property type="entry name" value="Ig-like_fold"/>
</dbReference>
<dbReference type="InterPro" id="IPR036179">
    <property type="entry name" value="Ig-like_dom_sf"/>
</dbReference>
<keyword evidence="2" id="KW-0472">Membrane</keyword>
<dbReference type="KEGG" id="caua:113107477"/>
<dbReference type="SMART" id="SM00409">
    <property type="entry name" value="IG"/>
    <property type="match status" value="1"/>
</dbReference>
<dbReference type="GO" id="GO:0030183">
    <property type="term" value="P:B cell differentiation"/>
    <property type="evidence" value="ECO:0007669"/>
    <property type="project" value="TreeGrafter"/>
</dbReference>
<sequence length="251" mass="27527">MTSSSLSALFVTIWFTGLVSGDASWNISVWQTPEMTTKEGKSVSISCHIKADSHVKRIMVKWMQDNQTVVKSETINSVDLPSVNGSVFINAMLHLQSVRLNYSGMYYCTALMDLPQLGTVEYGKGTHVYVVPNTPVTPKPYIMDTVTWSVLLGLGFVLPIICIACVIHKHSKGHKRIGTRAKEALVNATRGSQCPDTCETTVVYAAINIPRDSVKSRNENCPAPTLTSVTCTEESVTYSEVHIKKGLKDKG</sequence>
<keyword evidence="2" id="KW-0812">Transmembrane</keyword>
<feature type="transmembrane region" description="Helical" evidence="2">
    <location>
        <begin position="146"/>
        <end position="167"/>
    </location>
</feature>
<dbReference type="InterPro" id="IPR003599">
    <property type="entry name" value="Ig_sub"/>
</dbReference>
<reference evidence="6" key="1">
    <citation type="submission" date="2025-08" db="UniProtKB">
        <authorList>
            <consortium name="RefSeq"/>
        </authorList>
    </citation>
    <scope>IDENTIFICATION</scope>
    <source>
        <strain evidence="6">Wakin</strain>
        <tissue evidence="6">Muscle</tissue>
    </source>
</reference>
<protein>
    <submittedName>
        <fullName evidence="6">Uncharacterized protein LOC113107477</fullName>
    </submittedName>
</protein>
<dbReference type="GO" id="GO:0019815">
    <property type="term" value="C:B cell receptor complex"/>
    <property type="evidence" value="ECO:0007669"/>
    <property type="project" value="TreeGrafter"/>
</dbReference>
<evidence type="ECO:0000256" key="3">
    <source>
        <dbReference type="SAM" id="SignalP"/>
    </source>
</evidence>
<dbReference type="OrthoDB" id="8923887at2759"/>
<accession>A0A6P6PYG2</accession>
<dbReference type="PANTHER" id="PTHR14334">
    <property type="entry name" value="B-CELL ANTIGEN RECEPTOR COMPLEX-ASSOCIATED PROTEIN"/>
    <property type="match status" value="1"/>
</dbReference>
<dbReference type="SUPFAM" id="SSF48726">
    <property type="entry name" value="Immunoglobulin"/>
    <property type="match status" value="1"/>
</dbReference>
<dbReference type="AlphaFoldDB" id="A0A6P6PYG2"/>
<dbReference type="Pfam" id="PF13927">
    <property type="entry name" value="Ig_3"/>
    <property type="match status" value="1"/>
</dbReference>
<evidence type="ECO:0000256" key="2">
    <source>
        <dbReference type="SAM" id="Phobius"/>
    </source>
</evidence>
<evidence type="ECO:0000313" key="5">
    <source>
        <dbReference type="Proteomes" id="UP000515129"/>
    </source>
</evidence>
<keyword evidence="5" id="KW-1185">Reference proteome</keyword>
<dbReference type="InterPro" id="IPR007110">
    <property type="entry name" value="Ig-like_dom"/>
</dbReference>
<feature type="chain" id="PRO_5028305172" evidence="3">
    <location>
        <begin position="22"/>
        <end position="251"/>
    </location>
</feature>
<evidence type="ECO:0000313" key="6">
    <source>
        <dbReference type="RefSeq" id="XP_026125812.1"/>
    </source>
</evidence>
<keyword evidence="3" id="KW-0732">Signal</keyword>
<dbReference type="Proteomes" id="UP000515129">
    <property type="component" value="Chromosome 8"/>
</dbReference>
<dbReference type="GO" id="GO:0050853">
    <property type="term" value="P:B cell receptor signaling pathway"/>
    <property type="evidence" value="ECO:0007669"/>
    <property type="project" value="TreeGrafter"/>
</dbReference>
<dbReference type="GO" id="GO:0009897">
    <property type="term" value="C:external side of plasma membrane"/>
    <property type="evidence" value="ECO:0007669"/>
    <property type="project" value="TreeGrafter"/>
</dbReference>
<proteinExistence type="predicted"/>